<proteinExistence type="predicted"/>
<comment type="caution">
    <text evidence="2">The sequence shown here is derived from an EMBL/GenBank/DDBJ whole genome shotgun (WGS) entry which is preliminary data.</text>
</comment>
<dbReference type="RefSeq" id="WP_398708929.1">
    <property type="nucleotide sequence ID" value="NZ_JBIRUI010000005.1"/>
</dbReference>
<gene>
    <name evidence="2" type="ORF">ACH407_13005</name>
</gene>
<keyword evidence="3" id="KW-1185">Reference proteome</keyword>
<dbReference type="Proteomes" id="UP001611339">
    <property type="component" value="Unassembled WGS sequence"/>
</dbReference>
<evidence type="ECO:0000256" key="1">
    <source>
        <dbReference type="SAM" id="MobiDB-lite"/>
    </source>
</evidence>
<sequence length="468" mass="50897">MTLDYDQTTAAVRLDQKQALIAAAYKAGAADEVGWLEWKSHLDLTDRRSFFTIAKAVLGFANRMPDRALRNAEGHGYLLVGVEPGQARGIEEIDSVELYRNLEGYLGSDIGRLCQPTVVPVDLGNGLVNVLLIDVEPPQWGDPIHVLRKGYHDVTAGAVFVRYDGRTERATPEDFDNLNERARRALQQVRLTATVLSGGPLHPVDQGLEAQESWLALETERCHASLHSPPPPASEGDHNTGAGSPAIANILAQVRPYSLGLNADPRSRDQYLRDVARHVEECEREIPRAVRRAAAIRMSPLILRVTNLTDLNLADVEIQLYIPGNVEAVHPRTPTANESLTGFPPPPKPFGTPATALFPFQPSIPQGLLLNGPIGRSPAYDPFRPDITNGGSTTIVFPLGHIRPRQHADSEDIVVILSAPAPSTITASWSATCSNHDVVITGSLELTVADSSLSLTDLFEETPHDNRG</sequence>
<name>A0ABW7U6W0_9ACTN</name>
<feature type="region of interest" description="Disordered" evidence="1">
    <location>
        <begin position="222"/>
        <end position="244"/>
    </location>
</feature>
<dbReference type="EMBL" id="JBIRUI010000005">
    <property type="protein sequence ID" value="MFI1714478.1"/>
    <property type="molecule type" value="Genomic_DNA"/>
</dbReference>
<dbReference type="Gene3D" id="3.30.950.30">
    <property type="entry name" value="Schlafen, AAA domain"/>
    <property type="match status" value="1"/>
</dbReference>
<evidence type="ECO:0000313" key="3">
    <source>
        <dbReference type="Proteomes" id="UP001611339"/>
    </source>
</evidence>
<evidence type="ECO:0000313" key="2">
    <source>
        <dbReference type="EMBL" id="MFI1714478.1"/>
    </source>
</evidence>
<protein>
    <submittedName>
        <fullName evidence="2">Helix-turn-helix domain-containing protein</fullName>
    </submittedName>
</protein>
<reference evidence="2 3" key="1">
    <citation type="submission" date="2024-10" db="EMBL/GenBank/DDBJ databases">
        <title>The Natural Products Discovery Center: Release of the First 8490 Sequenced Strains for Exploring Actinobacteria Biosynthetic Diversity.</title>
        <authorList>
            <person name="Kalkreuter E."/>
            <person name="Kautsar S.A."/>
            <person name="Yang D."/>
            <person name="Bader C.D."/>
            <person name="Teijaro C.N."/>
            <person name="Fluegel L."/>
            <person name="Davis C.M."/>
            <person name="Simpson J.R."/>
            <person name="Lauterbach L."/>
            <person name="Steele A.D."/>
            <person name="Gui C."/>
            <person name="Meng S."/>
            <person name="Li G."/>
            <person name="Viehrig K."/>
            <person name="Ye F."/>
            <person name="Su P."/>
            <person name="Kiefer A.F."/>
            <person name="Nichols A."/>
            <person name="Cepeda A.J."/>
            <person name="Yan W."/>
            <person name="Fan B."/>
            <person name="Jiang Y."/>
            <person name="Adhikari A."/>
            <person name="Zheng C.-J."/>
            <person name="Schuster L."/>
            <person name="Cowan T.M."/>
            <person name="Smanski M.J."/>
            <person name="Chevrette M.G."/>
            <person name="De Carvalho L.P.S."/>
            <person name="Shen B."/>
        </authorList>
    </citation>
    <scope>NUCLEOTIDE SEQUENCE [LARGE SCALE GENOMIC DNA]</scope>
    <source>
        <strain evidence="2 3">NPDC020602</strain>
    </source>
</reference>
<dbReference type="InterPro" id="IPR038461">
    <property type="entry name" value="Schlafen_AlbA_2_dom_sf"/>
</dbReference>
<organism evidence="2 3">
    <name type="scientific">Streptomyces litmocidini</name>
    <dbReference type="NCBI Taxonomy" id="67318"/>
    <lineage>
        <taxon>Bacteria</taxon>
        <taxon>Bacillati</taxon>
        <taxon>Actinomycetota</taxon>
        <taxon>Actinomycetes</taxon>
        <taxon>Kitasatosporales</taxon>
        <taxon>Streptomycetaceae</taxon>
        <taxon>Streptomyces</taxon>
    </lineage>
</organism>
<accession>A0ABW7U6W0</accession>